<feature type="compositionally biased region" description="Basic and acidic residues" evidence="1">
    <location>
        <begin position="207"/>
        <end position="229"/>
    </location>
</feature>
<keyword evidence="3" id="KW-1185">Reference proteome</keyword>
<comment type="caution">
    <text evidence="2">The sequence shown here is derived from an EMBL/GenBank/DDBJ whole genome shotgun (WGS) entry which is preliminary data.</text>
</comment>
<sequence>MINVNLLNLRSLQESSEDSHVASSGCALNAAAEGAVAARVEASANDRPPDGIQPDSYETSWLGPDSLEFKDEACEEQQSEPGASVIEQDDFKRTDSVDDQTESKSYPQHPEIPWDKLSKAGSGLIQEGVTENELIDSVKDEPDLESNDKQDRMKEEEVTTQRDYGLTRRSSTRIRRFESKEEEKSPKKQETTGKKYATRGRGGSAGRGDKMMKGKNVGDKDDAPAEKEVTATCDSAAEEALKQEQVAEIFGPVKKERRSKINSTKENKPAVNSTGDTGEEEEEEGSTKSEVTLVLNQDQEGRADSLRSADSTDKNSPGLLCFYLQTRVRGIFEVNQDISFWDLQ</sequence>
<feature type="compositionally biased region" description="Basic and acidic residues" evidence="1">
    <location>
        <begin position="299"/>
        <end position="313"/>
    </location>
</feature>
<feature type="region of interest" description="Disordered" evidence="1">
    <location>
        <begin position="35"/>
        <end position="316"/>
    </location>
</feature>
<evidence type="ECO:0000313" key="3">
    <source>
        <dbReference type="Proteomes" id="UP001345963"/>
    </source>
</evidence>
<protein>
    <submittedName>
        <fullName evidence="2">Uncharacterized protein</fullName>
    </submittedName>
</protein>
<name>A0ABU7C871_9TELE</name>
<dbReference type="Proteomes" id="UP001345963">
    <property type="component" value="Unassembled WGS sequence"/>
</dbReference>
<accession>A0ABU7C871</accession>
<gene>
    <name evidence="2" type="ORF">ATANTOWER_031390</name>
</gene>
<feature type="compositionally biased region" description="Basic and acidic residues" evidence="1">
    <location>
        <begin position="175"/>
        <end position="193"/>
    </location>
</feature>
<evidence type="ECO:0000313" key="2">
    <source>
        <dbReference type="EMBL" id="MED6257784.1"/>
    </source>
</evidence>
<proteinExistence type="predicted"/>
<evidence type="ECO:0000256" key="1">
    <source>
        <dbReference type="SAM" id="MobiDB-lite"/>
    </source>
</evidence>
<dbReference type="EMBL" id="JAHUTI010079556">
    <property type="protein sequence ID" value="MED6257784.1"/>
    <property type="molecule type" value="Genomic_DNA"/>
</dbReference>
<feature type="compositionally biased region" description="Low complexity" evidence="1">
    <location>
        <begin position="35"/>
        <end position="45"/>
    </location>
</feature>
<feature type="compositionally biased region" description="Basic and acidic residues" evidence="1">
    <location>
        <begin position="136"/>
        <end position="160"/>
    </location>
</feature>
<reference evidence="2 3" key="1">
    <citation type="submission" date="2021-07" db="EMBL/GenBank/DDBJ databases">
        <authorList>
            <person name="Palmer J.M."/>
        </authorList>
    </citation>
    <scope>NUCLEOTIDE SEQUENCE [LARGE SCALE GENOMIC DNA]</scope>
    <source>
        <strain evidence="2 3">AT_MEX2019</strain>
        <tissue evidence="2">Muscle</tissue>
    </source>
</reference>
<organism evidence="2 3">
    <name type="scientific">Ataeniobius toweri</name>
    <dbReference type="NCBI Taxonomy" id="208326"/>
    <lineage>
        <taxon>Eukaryota</taxon>
        <taxon>Metazoa</taxon>
        <taxon>Chordata</taxon>
        <taxon>Craniata</taxon>
        <taxon>Vertebrata</taxon>
        <taxon>Euteleostomi</taxon>
        <taxon>Actinopterygii</taxon>
        <taxon>Neopterygii</taxon>
        <taxon>Teleostei</taxon>
        <taxon>Neoteleostei</taxon>
        <taxon>Acanthomorphata</taxon>
        <taxon>Ovalentaria</taxon>
        <taxon>Atherinomorphae</taxon>
        <taxon>Cyprinodontiformes</taxon>
        <taxon>Goodeidae</taxon>
        <taxon>Ataeniobius</taxon>
    </lineage>
</organism>